<feature type="chain" id="PRO_5021025622" description="Lipoprotein" evidence="1">
    <location>
        <begin position="24"/>
        <end position="172"/>
    </location>
</feature>
<evidence type="ECO:0000256" key="1">
    <source>
        <dbReference type="SAM" id="SignalP"/>
    </source>
</evidence>
<protein>
    <recommendedName>
        <fullName evidence="4">Lipoprotein</fullName>
    </recommendedName>
</protein>
<accession>A0A4Q9KLF6</accession>
<proteinExistence type="predicted"/>
<dbReference type="EMBL" id="SDMR01000007">
    <property type="protein sequence ID" value="TBT95055.1"/>
    <property type="molecule type" value="Genomic_DNA"/>
</dbReference>
<name>A0A4Q9KLF6_PROTD</name>
<reference evidence="2 3" key="1">
    <citation type="submission" date="2019-01" db="EMBL/GenBank/DDBJ databases">
        <title>Lactibacter flavus gen. nov., sp. nov., a novel bacterium of the family Propionibacteriaceae isolated from raw milk and dairy products.</title>
        <authorList>
            <person name="Huptas C."/>
            <person name="Wenning M."/>
            <person name="Breitenwieser F."/>
            <person name="Doll E."/>
            <person name="Von Neubeck M."/>
            <person name="Busse H.-J."/>
            <person name="Scherer S."/>
        </authorList>
    </citation>
    <scope>NUCLEOTIDE SEQUENCE [LARGE SCALE GENOMIC DNA]</scope>
    <source>
        <strain evidence="2 3">DSM 22130</strain>
    </source>
</reference>
<evidence type="ECO:0008006" key="4">
    <source>
        <dbReference type="Google" id="ProtNLM"/>
    </source>
</evidence>
<keyword evidence="3" id="KW-1185">Reference proteome</keyword>
<dbReference type="Proteomes" id="UP000291933">
    <property type="component" value="Unassembled WGS sequence"/>
</dbReference>
<evidence type="ECO:0000313" key="3">
    <source>
        <dbReference type="Proteomes" id="UP000291933"/>
    </source>
</evidence>
<sequence>MKTARCAVAAVSAVLALTGCATSAGDAAVVDGVPLSISDVSAAAKVASPLVGQSANDLTPTIVQAEIQGVIAQKIAAAQKIELSDVARAEVFKSNGVLADLAATADGKQLAVRLADTAIVAGKLDPGVFAEQCSTMSVAANPRYGVWSKELCGFESAVGSLSKPAPTPTTKG</sequence>
<dbReference type="AlphaFoldDB" id="A0A4Q9KLF6"/>
<dbReference type="PROSITE" id="PS51257">
    <property type="entry name" value="PROKAR_LIPOPROTEIN"/>
    <property type="match status" value="1"/>
</dbReference>
<keyword evidence="1" id="KW-0732">Signal</keyword>
<gene>
    <name evidence="2" type="ORF">ET996_07235</name>
</gene>
<evidence type="ECO:0000313" key="2">
    <source>
        <dbReference type="EMBL" id="TBT95055.1"/>
    </source>
</evidence>
<dbReference type="RefSeq" id="WP_131171893.1">
    <property type="nucleotide sequence ID" value="NZ_FXTL01000006.1"/>
</dbReference>
<organism evidence="2 3">
    <name type="scientific">Propioniciclava tarda</name>
    <dbReference type="NCBI Taxonomy" id="433330"/>
    <lineage>
        <taxon>Bacteria</taxon>
        <taxon>Bacillati</taxon>
        <taxon>Actinomycetota</taxon>
        <taxon>Actinomycetes</taxon>
        <taxon>Propionibacteriales</taxon>
        <taxon>Propionibacteriaceae</taxon>
        <taxon>Propioniciclava</taxon>
    </lineage>
</organism>
<feature type="signal peptide" evidence="1">
    <location>
        <begin position="1"/>
        <end position="23"/>
    </location>
</feature>
<comment type="caution">
    <text evidence="2">The sequence shown here is derived from an EMBL/GenBank/DDBJ whole genome shotgun (WGS) entry which is preliminary data.</text>
</comment>